<feature type="region of interest" description="Disordered" evidence="1">
    <location>
        <begin position="482"/>
        <end position="541"/>
    </location>
</feature>
<evidence type="ECO:0000313" key="2">
    <source>
        <dbReference type="EMBL" id="KAL2915538.1"/>
    </source>
</evidence>
<keyword evidence="3" id="KW-1185">Reference proteome</keyword>
<feature type="compositionally biased region" description="Basic and acidic residues" evidence="1">
    <location>
        <begin position="347"/>
        <end position="364"/>
    </location>
</feature>
<gene>
    <name evidence="2" type="ORF">HK105_204940</name>
</gene>
<name>A0ABR4N7Q8_9FUNG</name>
<feature type="region of interest" description="Disordered" evidence="1">
    <location>
        <begin position="308"/>
        <end position="327"/>
    </location>
</feature>
<accession>A0ABR4N7Q8</accession>
<feature type="region of interest" description="Disordered" evidence="1">
    <location>
        <begin position="337"/>
        <end position="364"/>
    </location>
</feature>
<feature type="compositionally biased region" description="Low complexity" evidence="1">
    <location>
        <begin position="506"/>
        <end position="515"/>
    </location>
</feature>
<sequence>MASRHAAVSEILGTKMFDLCQEFLDERPMLEPLASSYAVLRSMESVLVCACEPLLEQADVEAGETIGVPQLNWIWMATLVAIYTVCRDTPADEAYAMALRCVRAAPASLRELTCAKNPDVFLERAALDAVRLVFESDPQLHDHMMDMCGHAAWQLTRAVVESIMSNLFVDTCPLDVIAFIHTQIIVASFEHSSNASCPNVESLCAFAAAGLLLCLGDVLHSMPAPASIGSAIQGWRHTARLAMVWLRFFDNVRASIELRDWKTQARQQHAVYLQQQEQILRQQQQQIQQQRVQIQTQASVDSGAAVSAAAGDARGQHDGAGKLGGAAAPGRLAADVGAQGGRGAAADQHDEPSKPRAARRDGELAQKQSLVPTLLLDDASWAGSGSEAAHLNGLGSTVCAVLQAVHDLFGGPLGQTPPQQAVLNAAVHAQTSFEADARMVQIELFDRTMDAAQIQKLDRALKFQYMTDLDAARRERAEDEARAAQRVVAKRQEDPGAKVRARRPSRTSASATSITGIGVSQRRAASKATLPTDDPTLDDRNLAAPGLREMVDACVESIESMFRDAVTDEEIPGILARQTTFQSRAAKFMAEVDIGESELGPDDESAMASRPKSEVLRRQRRDYFFELMDGRHE</sequence>
<evidence type="ECO:0000313" key="3">
    <source>
        <dbReference type="Proteomes" id="UP001527925"/>
    </source>
</evidence>
<comment type="caution">
    <text evidence="2">The sequence shown here is derived from an EMBL/GenBank/DDBJ whole genome shotgun (WGS) entry which is preliminary data.</text>
</comment>
<reference evidence="2 3" key="1">
    <citation type="submission" date="2023-09" db="EMBL/GenBank/DDBJ databases">
        <title>Pangenome analysis of Batrachochytrium dendrobatidis and related Chytrids.</title>
        <authorList>
            <person name="Yacoub M.N."/>
            <person name="Stajich J.E."/>
            <person name="James T.Y."/>
        </authorList>
    </citation>
    <scope>NUCLEOTIDE SEQUENCE [LARGE SCALE GENOMIC DNA]</scope>
    <source>
        <strain evidence="2 3">JEL0888</strain>
    </source>
</reference>
<evidence type="ECO:0000256" key="1">
    <source>
        <dbReference type="SAM" id="MobiDB-lite"/>
    </source>
</evidence>
<dbReference type="EMBL" id="JADGIZ020000023">
    <property type="protein sequence ID" value="KAL2915538.1"/>
    <property type="molecule type" value="Genomic_DNA"/>
</dbReference>
<dbReference type="Proteomes" id="UP001527925">
    <property type="component" value="Unassembled WGS sequence"/>
</dbReference>
<protein>
    <submittedName>
        <fullName evidence="2">Uncharacterized protein</fullName>
    </submittedName>
</protein>
<proteinExistence type="predicted"/>
<organism evidence="2 3">
    <name type="scientific">Polyrhizophydium stewartii</name>
    <dbReference type="NCBI Taxonomy" id="2732419"/>
    <lineage>
        <taxon>Eukaryota</taxon>
        <taxon>Fungi</taxon>
        <taxon>Fungi incertae sedis</taxon>
        <taxon>Chytridiomycota</taxon>
        <taxon>Chytridiomycota incertae sedis</taxon>
        <taxon>Chytridiomycetes</taxon>
        <taxon>Rhizophydiales</taxon>
        <taxon>Rhizophydiales incertae sedis</taxon>
        <taxon>Polyrhizophydium</taxon>
    </lineage>
</organism>